<gene>
    <name evidence="2" type="ORF">G5B42_03715</name>
</gene>
<proteinExistence type="predicted"/>
<accession>A0A8J6LLR4</accession>
<keyword evidence="1" id="KW-1133">Transmembrane helix</keyword>
<feature type="transmembrane region" description="Helical" evidence="1">
    <location>
        <begin position="14"/>
        <end position="34"/>
    </location>
</feature>
<comment type="caution">
    <text evidence="2">The sequence shown here is derived from an EMBL/GenBank/DDBJ whole genome shotgun (WGS) entry which is preliminary data.</text>
</comment>
<keyword evidence="3" id="KW-1185">Reference proteome</keyword>
<evidence type="ECO:0000256" key="1">
    <source>
        <dbReference type="SAM" id="Phobius"/>
    </source>
</evidence>
<dbReference type="RefSeq" id="WP_181339103.1">
    <property type="nucleotide sequence ID" value="NZ_JAAKDE010000006.1"/>
</dbReference>
<reference evidence="2" key="1">
    <citation type="submission" date="2020-06" db="EMBL/GenBank/DDBJ databases">
        <title>Novel chitinolytic bacterium.</title>
        <authorList>
            <person name="Ungkulpasvich U."/>
            <person name="Kosugi A."/>
            <person name="Uke A."/>
        </authorList>
    </citation>
    <scope>NUCLEOTIDE SEQUENCE</scope>
    <source>
        <strain evidence="2">UUS1-1</strain>
    </source>
</reference>
<name>A0A8J6LLR4_9FIRM</name>
<dbReference type="AlphaFoldDB" id="A0A8J6LLR4"/>
<keyword evidence="1" id="KW-0472">Membrane</keyword>
<dbReference type="Proteomes" id="UP000657177">
    <property type="component" value="Unassembled WGS sequence"/>
</dbReference>
<organism evidence="2 3">
    <name type="scientific">Capillibacterium thermochitinicola</name>
    <dbReference type="NCBI Taxonomy" id="2699427"/>
    <lineage>
        <taxon>Bacteria</taxon>
        <taxon>Bacillati</taxon>
        <taxon>Bacillota</taxon>
        <taxon>Capillibacterium</taxon>
    </lineage>
</organism>
<sequence length="162" mass="17828">MTGNKDRDGRSGGLHWLDVLIGLALLVLIGRTVVQSWPRVDPKTVHTVRLEVVANLAAEQAAQLAVGQWVKDGTTGEFMGKIIKKTTNVDAVPAERALGEAIPPSGWSVQNLVLVLEREGKIVAREGIFFGRETVRAGQQRKFHTFYLEFTGTINRIVVVKE</sequence>
<evidence type="ECO:0000313" key="2">
    <source>
        <dbReference type="EMBL" id="MBA2132649.1"/>
    </source>
</evidence>
<dbReference type="EMBL" id="JAAKDE010000006">
    <property type="protein sequence ID" value="MBA2132649.1"/>
    <property type="molecule type" value="Genomic_DNA"/>
</dbReference>
<protein>
    <submittedName>
        <fullName evidence="2">DUF4330 family protein</fullName>
    </submittedName>
</protein>
<evidence type="ECO:0000313" key="3">
    <source>
        <dbReference type="Proteomes" id="UP000657177"/>
    </source>
</evidence>
<keyword evidence="1" id="KW-0812">Transmembrane</keyword>